<dbReference type="STRING" id="326297.Sama_0792"/>
<keyword evidence="1" id="KW-0805">Transcription regulation</keyword>
<dbReference type="InterPro" id="IPR039536">
    <property type="entry name" value="TetR_C_Proteobacteria"/>
</dbReference>
<sequence length="212" mass="23829">MSGHDKVQTPKRNRSEIKREAIMLAAKELFQTQGVQGTSMDELARVAEVSKRTVYNHFASKEALVLELVAELWQSANADIKVCFVKDHPVHPQLLEVLNAEIAIMTNPDYLELVRVAIGHFMFHPGALKCELESRVTHESALRRWLSEGIKSGALPNLDVDEVECTLHGMIKGVCFWPSLMQLCEPLPKGELERLGADIAAFFEFKYLSGRN</sequence>
<dbReference type="Proteomes" id="UP000009175">
    <property type="component" value="Chromosome"/>
</dbReference>
<dbReference type="Pfam" id="PF14246">
    <property type="entry name" value="TetR_C_7"/>
    <property type="match status" value="1"/>
</dbReference>
<evidence type="ECO:0000259" key="5">
    <source>
        <dbReference type="PROSITE" id="PS50977"/>
    </source>
</evidence>
<feature type="domain" description="HTH tetR-type" evidence="5">
    <location>
        <begin position="16"/>
        <end position="76"/>
    </location>
</feature>
<dbReference type="InterPro" id="IPR050109">
    <property type="entry name" value="HTH-type_TetR-like_transc_reg"/>
</dbReference>
<dbReference type="InterPro" id="IPR023772">
    <property type="entry name" value="DNA-bd_HTH_TetR-type_CS"/>
</dbReference>
<keyword evidence="3" id="KW-0804">Transcription</keyword>
<dbReference type="FunFam" id="1.10.10.60:FF:000141">
    <property type="entry name" value="TetR family transcriptional regulator"/>
    <property type="match status" value="1"/>
</dbReference>
<keyword evidence="7" id="KW-1185">Reference proteome</keyword>
<evidence type="ECO:0000256" key="2">
    <source>
        <dbReference type="ARBA" id="ARBA00023125"/>
    </source>
</evidence>
<dbReference type="PRINTS" id="PR00455">
    <property type="entry name" value="HTHTETR"/>
</dbReference>
<evidence type="ECO:0000256" key="4">
    <source>
        <dbReference type="PROSITE-ProRule" id="PRU00335"/>
    </source>
</evidence>
<dbReference type="KEGG" id="saz:Sama_0792"/>
<proteinExistence type="predicted"/>
<organism evidence="6 7">
    <name type="scientific">Shewanella amazonensis (strain ATCC BAA-1098 / SB2B)</name>
    <dbReference type="NCBI Taxonomy" id="326297"/>
    <lineage>
        <taxon>Bacteria</taxon>
        <taxon>Pseudomonadati</taxon>
        <taxon>Pseudomonadota</taxon>
        <taxon>Gammaproteobacteria</taxon>
        <taxon>Alteromonadales</taxon>
        <taxon>Shewanellaceae</taxon>
        <taxon>Shewanella</taxon>
    </lineage>
</organism>
<dbReference type="AlphaFoldDB" id="A1S3P3"/>
<keyword evidence="2 4" id="KW-0238">DNA-binding</keyword>
<gene>
    <name evidence="6" type="ordered locus">Sama_0792</name>
</gene>
<reference evidence="6 7" key="1">
    <citation type="submission" date="2006-12" db="EMBL/GenBank/DDBJ databases">
        <title>Complete sequence of Shewanella amazonensis SB2B.</title>
        <authorList>
            <consortium name="US DOE Joint Genome Institute"/>
            <person name="Copeland A."/>
            <person name="Lucas S."/>
            <person name="Lapidus A."/>
            <person name="Barry K."/>
            <person name="Detter J.C."/>
            <person name="Glavina del Rio T."/>
            <person name="Hammon N."/>
            <person name="Israni S."/>
            <person name="Dalin E."/>
            <person name="Tice H."/>
            <person name="Pitluck S."/>
            <person name="Munk A.C."/>
            <person name="Brettin T."/>
            <person name="Bruce D."/>
            <person name="Han C."/>
            <person name="Tapia R."/>
            <person name="Gilna P."/>
            <person name="Schmutz J."/>
            <person name="Larimer F."/>
            <person name="Land M."/>
            <person name="Hauser L."/>
            <person name="Kyrpides N."/>
            <person name="Mikhailova N."/>
            <person name="Fredrickson J."/>
            <person name="Richardson P."/>
        </authorList>
    </citation>
    <scope>NUCLEOTIDE SEQUENCE [LARGE SCALE GENOMIC DNA]</scope>
    <source>
        <strain evidence="7">ATCC BAA-1098 / SB2B</strain>
    </source>
</reference>
<dbReference type="eggNOG" id="COG1309">
    <property type="taxonomic scope" value="Bacteria"/>
</dbReference>
<evidence type="ECO:0000313" key="7">
    <source>
        <dbReference type="Proteomes" id="UP000009175"/>
    </source>
</evidence>
<dbReference type="EMBL" id="CP000507">
    <property type="protein sequence ID" value="ABL98999.1"/>
    <property type="molecule type" value="Genomic_DNA"/>
</dbReference>
<dbReference type="PANTHER" id="PTHR30055">
    <property type="entry name" value="HTH-TYPE TRANSCRIPTIONAL REGULATOR RUTR"/>
    <property type="match status" value="1"/>
</dbReference>
<dbReference type="InterPro" id="IPR036271">
    <property type="entry name" value="Tet_transcr_reg_TetR-rel_C_sf"/>
</dbReference>
<dbReference type="InterPro" id="IPR001647">
    <property type="entry name" value="HTH_TetR"/>
</dbReference>
<dbReference type="GO" id="GO:0000976">
    <property type="term" value="F:transcription cis-regulatory region binding"/>
    <property type="evidence" value="ECO:0007669"/>
    <property type="project" value="TreeGrafter"/>
</dbReference>
<dbReference type="InterPro" id="IPR009057">
    <property type="entry name" value="Homeodomain-like_sf"/>
</dbReference>
<dbReference type="SUPFAM" id="SSF46689">
    <property type="entry name" value="Homeodomain-like"/>
    <property type="match status" value="1"/>
</dbReference>
<dbReference type="GO" id="GO:0003700">
    <property type="term" value="F:DNA-binding transcription factor activity"/>
    <property type="evidence" value="ECO:0007669"/>
    <property type="project" value="TreeGrafter"/>
</dbReference>
<dbReference type="PANTHER" id="PTHR30055:SF146">
    <property type="entry name" value="HTH-TYPE TRANSCRIPTIONAL DUAL REGULATOR CECR"/>
    <property type="match status" value="1"/>
</dbReference>
<dbReference type="HOGENOM" id="CLU_069356_27_0_6"/>
<evidence type="ECO:0000313" key="6">
    <source>
        <dbReference type="EMBL" id="ABL98999.1"/>
    </source>
</evidence>
<protein>
    <submittedName>
        <fullName evidence="6">Transcriptional regulator</fullName>
    </submittedName>
</protein>
<accession>A1S3P3</accession>
<evidence type="ECO:0000256" key="1">
    <source>
        <dbReference type="ARBA" id="ARBA00023015"/>
    </source>
</evidence>
<feature type="DNA-binding region" description="H-T-H motif" evidence="4">
    <location>
        <begin position="39"/>
        <end position="58"/>
    </location>
</feature>
<dbReference type="Gene3D" id="1.10.10.60">
    <property type="entry name" value="Homeodomain-like"/>
    <property type="match status" value="1"/>
</dbReference>
<evidence type="ECO:0000256" key="3">
    <source>
        <dbReference type="ARBA" id="ARBA00023163"/>
    </source>
</evidence>
<dbReference type="Gene3D" id="1.10.357.10">
    <property type="entry name" value="Tetracycline Repressor, domain 2"/>
    <property type="match status" value="1"/>
</dbReference>
<dbReference type="SUPFAM" id="SSF48498">
    <property type="entry name" value="Tetracyclin repressor-like, C-terminal domain"/>
    <property type="match status" value="1"/>
</dbReference>
<dbReference type="PROSITE" id="PS01081">
    <property type="entry name" value="HTH_TETR_1"/>
    <property type="match status" value="1"/>
</dbReference>
<dbReference type="Pfam" id="PF00440">
    <property type="entry name" value="TetR_N"/>
    <property type="match status" value="1"/>
</dbReference>
<dbReference type="PROSITE" id="PS50977">
    <property type="entry name" value="HTH_TETR_2"/>
    <property type="match status" value="1"/>
</dbReference>
<name>A1S3P3_SHEAM</name>